<accession>A0A412ZKI7</accession>
<dbReference type="PANTHER" id="PTHR30250:SF26">
    <property type="entry name" value="PSMA PROTEIN"/>
    <property type="match status" value="1"/>
</dbReference>
<feature type="transmembrane region" description="Helical" evidence="6">
    <location>
        <begin position="358"/>
        <end position="380"/>
    </location>
</feature>
<gene>
    <name evidence="7" type="ORF">DWW04_01630</name>
</gene>
<evidence type="ECO:0000256" key="5">
    <source>
        <dbReference type="ARBA" id="ARBA00023136"/>
    </source>
</evidence>
<keyword evidence="4 6" id="KW-1133">Transmembrane helix</keyword>
<evidence type="ECO:0000256" key="3">
    <source>
        <dbReference type="ARBA" id="ARBA00022692"/>
    </source>
</evidence>
<feature type="transmembrane region" description="Helical" evidence="6">
    <location>
        <begin position="111"/>
        <end position="129"/>
    </location>
</feature>
<sequence>MGDIKITKKDVMWGYIGQFFQIGSGIITLPLVLRLLTPDEVGMNYLMLTISTMVALLDFGFSGQFGLNFTFVNSGAQRLLKEGVEHIPNGEVNYHLLSVLLKTAQMVYRRLSLICFLIMVTAGTGYIYHVTDGFKNVNNAFSIWLLFSLSTYFNIYFTYYNSLLRGSGLIACLNKATIFSKAVYLILVVILLYAGWGLFSIVIANFIAPFILRWYCYKIYFTKERTEKIEKKVDKFEIKDTFSILWYNAKRQGLNTIGGYFISKSSLFVIGFYLPLESVGSYGLLIQLTSILNAMAQSLFNTYIPKFSNYRVLGQMDEFKRLMSSTLLVYLVVVVLGYAVIIMLGPIILAFIHSRTELPVFSVMVIYCVAMVLEGLHSNFAVLITSKNEVPFVKASLLSGMCIICLTIMILQITSWELLGVVLVPFIVQLCYNNWRWPKWIFDELNMSIFDFFKIGSQEINRILNNK</sequence>
<evidence type="ECO:0000256" key="4">
    <source>
        <dbReference type="ARBA" id="ARBA00022989"/>
    </source>
</evidence>
<comment type="subcellular location">
    <subcellularLocation>
        <location evidence="1">Cell membrane</location>
        <topology evidence="1">Multi-pass membrane protein</topology>
    </subcellularLocation>
</comment>
<feature type="transmembrane region" description="Helical" evidence="6">
    <location>
        <begin position="392"/>
        <end position="412"/>
    </location>
</feature>
<feature type="transmembrane region" description="Helical" evidence="6">
    <location>
        <begin position="325"/>
        <end position="352"/>
    </location>
</feature>
<feature type="transmembrane region" description="Helical" evidence="6">
    <location>
        <begin position="45"/>
        <end position="71"/>
    </location>
</feature>
<organism evidence="7 8">
    <name type="scientific">Phocaeicola dorei</name>
    <dbReference type="NCBI Taxonomy" id="357276"/>
    <lineage>
        <taxon>Bacteria</taxon>
        <taxon>Pseudomonadati</taxon>
        <taxon>Bacteroidota</taxon>
        <taxon>Bacteroidia</taxon>
        <taxon>Bacteroidales</taxon>
        <taxon>Bacteroidaceae</taxon>
        <taxon>Phocaeicola</taxon>
    </lineage>
</organism>
<dbReference type="EMBL" id="QRZL01000001">
    <property type="protein sequence ID" value="RGV81416.1"/>
    <property type="molecule type" value="Genomic_DNA"/>
</dbReference>
<evidence type="ECO:0000313" key="7">
    <source>
        <dbReference type="EMBL" id="RGV81416.1"/>
    </source>
</evidence>
<evidence type="ECO:0000256" key="1">
    <source>
        <dbReference type="ARBA" id="ARBA00004651"/>
    </source>
</evidence>
<evidence type="ECO:0000313" key="8">
    <source>
        <dbReference type="Proteomes" id="UP000283678"/>
    </source>
</evidence>
<name>A0A412ZKI7_9BACT</name>
<feature type="transmembrane region" description="Helical" evidence="6">
    <location>
        <begin position="198"/>
        <end position="216"/>
    </location>
</feature>
<feature type="transmembrane region" description="Helical" evidence="6">
    <location>
        <begin position="418"/>
        <end position="435"/>
    </location>
</feature>
<dbReference type="AlphaFoldDB" id="A0A412ZKI7"/>
<keyword evidence="2" id="KW-1003">Cell membrane</keyword>
<feature type="transmembrane region" description="Helical" evidence="6">
    <location>
        <begin position="141"/>
        <end position="160"/>
    </location>
</feature>
<comment type="caution">
    <text evidence="7">The sequence shown here is derived from an EMBL/GenBank/DDBJ whole genome shotgun (WGS) entry which is preliminary data.</text>
</comment>
<dbReference type="InterPro" id="IPR002797">
    <property type="entry name" value="Polysacc_synth"/>
</dbReference>
<dbReference type="NCBIfam" id="NF041503">
    <property type="entry name" value="WZX_like"/>
    <property type="match status" value="1"/>
</dbReference>
<dbReference type="Pfam" id="PF01943">
    <property type="entry name" value="Polysacc_synt"/>
    <property type="match status" value="1"/>
</dbReference>
<dbReference type="InterPro" id="IPR050833">
    <property type="entry name" value="Poly_Biosynth_Transport"/>
</dbReference>
<feature type="transmembrane region" description="Helical" evidence="6">
    <location>
        <begin position="282"/>
        <end position="304"/>
    </location>
</feature>
<dbReference type="InterPro" id="IPR048122">
    <property type="entry name" value="WZX-like"/>
</dbReference>
<proteinExistence type="predicted"/>
<keyword evidence="3 6" id="KW-0812">Transmembrane</keyword>
<keyword evidence="5 6" id="KW-0472">Membrane</keyword>
<feature type="transmembrane region" description="Helical" evidence="6">
    <location>
        <begin position="257"/>
        <end position="276"/>
    </location>
</feature>
<protein>
    <submittedName>
        <fullName evidence="7">Polysaccharide biosynthesis protein</fullName>
    </submittedName>
</protein>
<evidence type="ECO:0000256" key="6">
    <source>
        <dbReference type="SAM" id="Phobius"/>
    </source>
</evidence>
<dbReference type="RefSeq" id="WP_118428939.1">
    <property type="nucleotide sequence ID" value="NZ_QRZL01000001.1"/>
</dbReference>
<reference evidence="7 8" key="1">
    <citation type="submission" date="2018-08" db="EMBL/GenBank/DDBJ databases">
        <title>A genome reference for cultivated species of the human gut microbiota.</title>
        <authorList>
            <person name="Zou Y."/>
            <person name="Xue W."/>
            <person name="Luo G."/>
        </authorList>
    </citation>
    <scope>NUCLEOTIDE SEQUENCE [LARGE SCALE GENOMIC DNA]</scope>
    <source>
        <strain evidence="7 8">AF14-1AC</strain>
    </source>
</reference>
<dbReference type="PANTHER" id="PTHR30250">
    <property type="entry name" value="PST FAMILY PREDICTED COLANIC ACID TRANSPORTER"/>
    <property type="match status" value="1"/>
</dbReference>
<evidence type="ECO:0000256" key="2">
    <source>
        <dbReference type="ARBA" id="ARBA00022475"/>
    </source>
</evidence>
<feature type="transmembrane region" description="Helical" evidence="6">
    <location>
        <begin position="12"/>
        <end position="33"/>
    </location>
</feature>
<feature type="transmembrane region" description="Helical" evidence="6">
    <location>
        <begin position="172"/>
        <end position="192"/>
    </location>
</feature>
<dbReference type="GO" id="GO:0005886">
    <property type="term" value="C:plasma membrane"/>
    <property type="evidence" value="ECO:0007669"/>
    <property type="project" value="UniProtKB-SubCell"/>
</dbReference>
<dbReference type="Proteomes" id="UP000283678">
    <property type="component" value="Unassembled WGS sequence"/>
</dbReference>